<reference evidence="8" key="1">
    <citation type="submission" date="2016-11" db="UniProtKB">
        <authorList>
            <consortium name="WormBaseParasite"/>
        </authorList>
    </citation>
    <scope>IDENTIFICATION</scope>
</reference>
<dbReference type="AlphaFoldDB" id="A0A1I7Z4B5"/>
<keyword evidence="4 5" id="KW-0472">Membrane</keyword>
<feature type="transmembrane region" description="Helical" evidence="5">
    <location>
        <begin position="352"/>
        <end position="374"/>
    </location>
</feature>
<keyword evidence="3 5" id="KW-1133">Transmembrane helix</keyword>
<dbReference type="WBParaSite" id="L893_g22791.t1">
    <property type="protein sequence ID" value="L893_g22791.t1"/>
    <property type="gene ID" value="L893_g22791"/>
</dbReference>
<feature type="domain" description="ABC-2 type transporter transmembrane" evidence="6">
    <location>
        <begin position="266"/>
        <end position="416"/>
    </location>
</feature>
<feature type="transmembrane region" description="Helical" evidence="5">
    <location>
        <begin position="269"/>
        <end position="293"/>
    </location>
</feature>
<proteinExistence type="predicted"/>
<dbReference type="InterPro" id="IPR013525">
    <property type="entry name" value="ABC2_TM"/>
</dbReference>
<dbReference type="GO" id="GO:0016020">
    <property type="term" value="C:membrane"/>
    <property type="evidence" value="ECO:0007669"/>
    <property type="project" value="UniProtKB-SubCell"/>
</dbReference>
<dbReference type="Proteomes" id="UP000095287">
    <property type="component" value="Unplaced"/>
</dbReference>
<sequence>MGALAQLRLLLWKNFLTQIRSPWFTLMEFLVPLILIGAAFGLMIGLRGTFEKSYGDSNYTPWPVTGSSYDLVIPAGIFNMSIEETILDLTPFITGENQSSFLQVTKIDDNKWTAHLELAYAPQPPHIQDIMNRTAARYNNENVFELLPLLLDLVGQQGIHINATMFGGLLNTSLATSATVKGFDTEEELVTYMTDSFQVQRGNPLLGPQERKQNDGGYPGYWREGFLTVQRAIDVAIQDRALNHTSGVSLDSEYLMLQRFPFPAYKSQIIEIGAFFLPVIIIFSFMTSVIYIVRSVVMEKENRLKEYMKVMGLSQWVHWVAYLIVNYIKLVFTVIVLSILMYFVMQKSDPTVAFVFYLLYAFDATYFAFAVSTFMQSGTAGTMMAVLGWMLLYFWMVVINGMDTQSPYPFATRIFNCLNPDIALSFGVDLMAQHETQCESLADSISW</sequence>
<dbReference type="InterPro" id="IPR026082">
    <property type="entry name" value="ABCA"/>
</dbReference>
<keyword evidence="2 5" id="KW-0812">Transmembrane</keyword>
<dbReference type="PANTHER" id="PTHR19229">
    <property type="entry name" value="ATP-BINDING CASSETTE TRANSPORTER SUBFAMILY A ABCA"/>
    <property type="match status" value="1"/>
</dbReference>
<evidence type="ECO:0000256" key="5">
    <source>
        <dbReference type="SAM" id="Phobius"/>
    </source>
</evidence>
<evidence type="ECO:0000256" key="4">
    <source>
        <dbReference type="ARBA" id="ARBA00023136"/>
    </source>
</evidence>
<feature type="transmembrane region" description="Helical" evidence="5">
    <location>
        <begin position="380"/>
        <end position="399"/>
    </location>
</feature>
<feature type="transmembrane region" description="Helical" evidence="5">
    <location>
        <begin position="319"/>
        <end position="345"/>
    </location>
</feature>
<evidence type="ECO:0000256" key="2">
    <source>
        <dbReference type="ARBA" id="ARBA00022692"/>
    </source>
</evidence>
<evidence type="ECO:0000259" key="6">
    <source>
        <dbReference type="Pfam" id="PF12698"/>
    </source>
</evidence>
<dbReference type="Pfam" id="PF12698">
    <property type="entry name" value="ABC2_membrane_3"/>
    <property type="match status" value="1"/>
</dbReference>
<comment type="subcellular location">
    <subcellularLocation>
        <location evidence="1">Membrane</location>
        <topology evidence="1">Multi-pass membrane protein</topology>
    </subcellularLocation>
</comment>
<dbReference type="PANTHER" id="PTHR19229:SF250">
    <property type="entry name" value="ABC TRANSPORTER DOMAIN-CONTAINING PROTEIN-RELATED"/>
    <property type="match status" value="1"/>
</dbReference>
<accession>A0A1I7Z4B5</accession>
<feature type="transmembrane region" description="Helical" evidence="5">
    <location>
        <begin position="23"/>
        <end position="46"/>
    </location>
</feature>
<protein>
    <submittedName>
        <fullName evidence="8">ABC transporter domain-containing protein</fullName>
    </submittedName>
</protein>
<organism evidence="7 8">
    <name type="scientific">Steinernema glaseri</name>
    <dbReference type="NCBI Taxonomy" id="37863"/>
    <lineage>
        <taxon>Eukaryota</taxon>
        <taxon>Metazoa</taxon>
        <taxon>Ecdysozoa</taxon>
        <taxon>Nematoda</taxon>
        <taxon>Chromadorea</taxon>
        <taxon>Rhabditida</taxon>
        <taxon>Tylenchina</taxon>
        <taxon>Panagrolaimomorpha</taxon>
        <taxon>Strongyloidoidea</taxon>
        <taxon>Steinernematidae</taxon>
        <taxon>Steinernema</taxon>
    </lineage>
</organism>
<evidence type="ECO:0000256" key="3">
    <source>
        <dbReference type="ARBA" id="ARBA00022989"/>
    </source>
</evidence>
<evidence type="ECO:0000256" key="1">
    <source>
        <dbReference type="ARBA" id="ARBA00004141"/>
    </source>
</evidence>
<evidence type="ECO:0000313" key="7">
    <source>
        <dbReference type="Proteomes" id="UP000095287"/>
    </source>
</evidence>
<keyword evidence="7" id="KW-1185">Reference proteome</keyword>
<name>A0A1I7Z4B5_9BILA</name>
<dbReference type="GO" id="GO:0140359">
    <property type="term" value="F:ABC-type transporter activity"/>
    <property type="evidence" value="ECO:0007669"/>
    <property type="project" value="InterPro"/>
</dbReference>
<evidence type="ECO:0000313" key="8">
    <source>
        <dbReference type="WBParaSite" id="L893_g22791.t1"/>
    </source>
</evidence>
<dbReference type="GO" id="GO:0005319">
    <property type="term" value="F:lipid transporter activity"/>
    <property type="evidence" value="ECO:0007669"/>
    <property type="project" value="TreeGrafter"/>
</dbReference>